<proteinExistence type="predicted"/>
<protein>
    <submittedName>
        <fullName evidence="1">Uncharacterized protein</fullName>
    </submittedName>
</protein>
<name>A0ABS8V9S6_DATST</name>
<dbReference type="Proteomes" id="UP000823775">
    <property type="component" value="Unassembled WGS sequence"/>
</dbReference>
<sequence>TAAAVAFPLQQDHHSSWRSIAAVEEKNYRYYRGEALITVADPLQQNREAECLFKLEFWDFHLIFLRHKL</sequence>
<evidence type="ECO:0000313" key="1">
    <source>
        <dbReference type="EMBL" id="MCD9643197.1"/>
    </source>
</evidence>
<organism evidence="1 2">
    <name type="scientific">Datura stramonium</name>
    <name type="common">Jimsonweed</name>
    <name type="synonym">Common thornapple</name>
    <dbReference type="NCBI Taxonomy" id="4076"/>
    <lineage>
        <taxon>Eukaryota</taxon>
        <taxon>Viridiplantae</taxon>
        <taxon>Streptophyta</taxon>
        <taxon>Embryophyta</taxon>
        <taxon>Tracheophyta</taxon>
        <taxon>Spermatophyta</taxon>
        <taxon>Magnoliopsida</taxon>
        <taxon>eudicotyledons</taxon>
        <taxon>Gunneridae</taxon>
        <taxon>Pentapetalae</taxon>
        <taxon>asterids</taxon>
        <taxon>lamiids</taxon>
        <taxon>Solanales</taxon>
        <taxon>Solanaceae</taxon>
        <taxon>Solanoideae</taxon>
        <taxon>Datureae</taxon>
        <taxon>Datura</taxon>
    </lineage>
</organism>
<evidence type="ECO:0000313" key="2">
    <source>
        <dbReference type="Proteomes" id="UP000823775"/>
    </source>
</evidence>
<dbReference type="EMBL" id="JACEIK010003811">
    <property type="protein sequence ID" value="MCD9643197.1"/>
    <property type="molecule type" value="Genomic_DNA"/>
</dbReference>
<feature type="non-terminal residue" evidence="1">
    <location>
        <position position="1"/>
    </location>
</feature>
<accession>A0ABS8V9S6</accession>
<reference evidence="1 2" key="1">
    <citation type="journal article" date="2021" name="BMC Genomics">
        <title>Datura genome reveals duplications of psychoactive alkaloid biosynthetic genes and high mutation rate following tissue culture.</title>
        <authorList>
            <person name="Rajewski A."/>
            <person name="Carter-House D."/>
            <person name="Stajich J."/>
            <person name="Litt A."/>
        </authorList>
    </citation>
    <scope>NUCLEOTIDE SEQUENCE [LARGE SCALE GENOMIC DNA]</scope>
    <source>
        <strain evidence="1">AR-01</strain>
    </source>
</reference>
<gene>
    <name evidence="1" type="ORF">HAX54_030445</name>
</gene>
<comment type="caution">
    <text evidence="1">The sequence shown here is derived from an EMBL/GenBank/DDBJ whole genome shotgun (WGS) entry which is preliminary data.</text>
</comment>
<keyword evidence="2" id="KW-1185">Reference proteome</keyword>